<evidence type="ECO:0000313" key="2">
    <source>
        <dbReference type="EMBL" id="CAG8437201.1"/>
    </source>
</evidence>
<evidence type="ECO:0000313" key="3">
    <source>
        <dbReference type="Proteomes" id="UP000789375"/>
    </source>
</evidence>
<keyword evidence="1" id="KW-1133">Transmembrane helix</keyword>
<evidence type="ECO:0000256" key="1">
    <source>
        <dbReference type="SAM" id="Phobius"/>
    </source>
</evidence>
<name>A0A9N8YP31_FUNMO</name>
<proteinExistence type="predicted"/>
<gene>
    <name evidence="2" type="ORF">FMOSSE_LOCUS489</name>
</gene>
<dbReference type="AlphaFoldDB" id="A0A9N8YP31"/>
<organism evidence="2 3">
    <name type="scientific">Funneliformis mosseae</name>
    <name type="common">Endomycorrhizal fungus</name>
    <name type="synonym">Glomus mosseae</name>
    <dbReference type="NCBI Taxonomy" id="27381"/>
    <lineage>
        <taxon>Eukaryota</taxon>
        <taxon>Fungi</taxon>
        <taxon>Fungi incertae sedis</taxon>
        <taxon>Mucoromycota</taxon>
        <taxon>Glomeromycotina</taxon>
        <taxon>Glomeromycetes</taxon>
        <taxon>Glomerales</taxon>
        <taxon>Glomeraceae</taxon>
        <taxon>Funneliformis</taxon>
    </lineage>
</organism>
<dbReference type="Proteomes" id="UP000789375">
    <property type="component" value="Unassembled WGS sequence"/>
</dbReference>
<protein>
    <submittedName>
        <fullName evidence="2">13583_t:CDS:1</fullName>
    </submittedName>
</protein>
<keyword evidence="1" id="KW-0472">Membrane</keyword>
<keyword evidence="3" id="KW-1185">Reference proteome</keyword>
<comment type="caution">
    <text evidence="2">The sequence shown here is derived from an EMBL/GenBank/DDBJ whole genome shotgun (WGS) entry which is preliminary data.</text>
</comment>
<feature type="transmembrane region" description="Helical" evidence="1">
    <location>
        <begin position="141"/>
        <end position="160"/>
    </location>
</feature>
<keyword evidence="1" id="KW-0812">Transmembrane</keyword>
<accession>A0A9N8YP31</accession>
<reference evidence="2" key="1">
    <citation type="submission" date="2021-06" db="EMBL/GenBank/DDBJ databases">
        <authorList>
            <person name="Kallberg Y."/>
            <person name="Tangrot J."/>
            <person name="Rosling A."/>
        </authorList>
    </citation>
    <scope>NUCLEOTIDE SEQUENCE</scope>
    <source>
        <strain evidence="2">87-6 pot B 2015</strain>
    </source>
</reference>
<dbReference type="EMBL" id="CAJVPP010000045">
    <property type="protein sequence ID" value="CAG8437201.1"/>
    <property type="molecule type" value="Genomic_DNA"/>
</dbReference>
<sequence length="327" mass="38552">MNFPTGFSEETKKQVAMWRDIIQNKHKDDDDEFFCTDPLLIIEYNQPGLISRNITENNVGAVIRGTPYYTPIAYPRANLTQSNSVFAFNDMQTMENAITQLYDNYHNRVIGRQDPIVGRVYKVIFRRDNTFERESNLEVRILLSPIWLTVFLVTLTYFGYKWTRYFRYSFPNQRNPVFLRESHFEIMDFPTEFSEETKKQVAMWRDIIQNKHKDDDDEIFCKDPLLIIEYNQPGLISRNITENSVGAVIRGTPYYTPIALPKANLTQSNSVFAFNDMQTMEDAITQLYDNYHNSVIGRQDPIVGRVFTVEFRRDNTFEVCEQRHVFN</sequence>